<comment type="subcellular location">
    <subcellularLocation>
        <location evidence="1">Cell membrane</location>
        <topology evidence="1">Multi-pass membrane protein</topology>
    </subcellularLocation>
</comment>
<evidence type="ECO:0000313" key="12">
    <source>
        <dbReference type="Proteomes" id="UP000261540"/>
    </source>
</evidence>
<dbReference type="GO" id="GO:0019957">
    <property type="term" value="F:C-C chemokine binding"/>
    <property type="evidence" value="ECO:0007669"/>
    <property type="project" value="TreeGrafter"/>
</dbReference>
<keyword evidence="8" id="KW-0807">Transducer</keyword>
<dbReference type="InterPro" id="IPR000276">
    <property type="entry name" value="GPCR_Rhodpsn"/>
</dbReference>
<dbReference type="GO" id="GO:0060326">
    <property type="term" value="P:cell chemotaxis"/>
    <property type="evidence" value="ECO:0007669"/>
    <property type="project" value="TreeGrafter"/>
</dbReference>
<dbReference type="InterPro" id="IPR000355">
    <property type="entry name" value="Chemokine_rcpt"/>
</dbReference>
<dbReference type="PROSITE" id="PS50262">
    <property type="entry name" value="G_PROTEIN_RECEP_F1_2"/>
    <property type="match status" value="1"/>
</dbReference>
<reference evidence="11" key="2">
    <citation type="submission" date="2025-09" db="UniProtKB">
        <authorList>
            <consortium name="Ensembl"/>
        </authorList>
    </citation>
    <scope>IDENTIFICATION</scope>
</reference>
<proteinExistence type="predicted"/>
<protein>
    <submittedName>
        <fullName evidence="11">Chemokine (C-C motif) receptor 6a</fullName>
    </submittedName>
</protein>
<reference evidence="11" key="1">
    <citation type="submission" date="2025-08" db="UniProtKB">
        <authorList>
            <consortium name="Ensembl"/>
        </authorList>
    </citation>
    <scope>IDENTIFICATION</scope>
</reference>
<dbReference type="SUPFAM" id="SSF81321">
    <property type="entry name" value="Family A G protein-coupled receptor-like"/>
    <property type="match status" value="1"/>
</dbReference>
<feature type="transmembrane region" description="Helical" evidence="9">
    <location>
        <begin position="140"/>
        <end position="159"/>
    </location>
</feature>
<dbReference type="GO" id="GO:0006955">
    <property type="term" value="P:immune response"/>
    <property type="evidence" value="ECO:0007669"/>
    <property type="project" value="InterPro"/>
</dbReference>
<feature type="transmembrane region" description="Helical" evidence="9">
    <location>
        <begin position="264"/>
        <end position="282"/>
    </location>
</feature>
<keyword evidence="7" id="KW-0675">Receptor</keyword>
<evidence type="ECO:0000256" key="7">
    <source>
        <dbReference type="ARBA" id="ARBA00023170"/>
    </source>
</evidence>
<keyword evidence="3 9" id="KW-0812">Transmembrane</keyword>
<keyword evidence="6 9" id="KW-0472">Membrane</keyword>
<feature type="transmembrane region" description="Helical" evidence="9">
    <location>
        <begin position="99"/>
        <end position="119"/>
    </location>
</feature>
<dbReference type="STRING" id="1676925.ENSPKIP00000017716"/>
<dbReference type="GO" id="GO:0009897">
    <property type="term" value="C:external side of plasma membrane"/>
    <property type="evidence" value="ECO:0007669"/>
    <property type="project" value="TreeGrafter"/>
</dbReference>
<evidence type="ECO:0000313" key="11">
    <source>
        <dbReference type="Ensembl" id="ENSPKIP00000017716.1"/>
    </source>
</evidence>
<dbReference type="GO" id="GO:0019722">
    <property type="term" value="P:calcium-mediated signaling"/>
    <property type="evidence" value="ECO:0007669"/>
    <property type="project" value="TreeGrafter"/>
</dbReference>
<evidence type="ECO:0000256" key="1">
    <source>
        <dbReference type="ARBA" id="ARBA00004651"/>
    </source>
</evidence>
<dbReference type="Ensembl" id="ENSPKIT00000042232.1">
    <property type="protein sequence ID" value="ENSPKIP00000017716.1"/>
    <property type="gene ID" value="ENSPKIG00000003522.1"/>
</dbReference>
<dbReference type="Proteomes" id="UP000261540">
    <property type="component" value="Unplaced"/>
</dbReference>
<evidence type="ECO:0000256" key="5">
    <source>
        <dbReference type="ARBA" id="ARBA00023040"/>
    </source>
</evidence>
<evidence type="ECO:0000256" key="2">
    <source>
        <dbReference type="ARBA" id="ARBA00022475"/>
    </source>
</evidence>
<feature type="transmembrane region" description="Helical" evidence="9">
    <location>
        <begin position="22"/>
        <end position="46"/>
    </location>
</feature>
<dbReference type="GO" id="GO:0007204">
    <property type="term" value="P:positive regulation of cytosolic calcium ion concentration"/>
    <property type="evidence" value="ECO:0007669"/>
    <property type="project" value="TreeGrafter"/>
</dbReference>
<dbReference type="InterPro" id="IPR004067">
    <property type="entry name" value="Chemokine_CCR6"/>
</dbReference>
<name>A0A3B3RJ50_9TELE</name>
<dbReference type="InterPro" id="IPR017452">
    <property type="entry name" value="GPCR_Rhodpsn_7TM"/>
</dbReference>
<organism evidence="11 12">
    <name type="scientific">Paramormyrops kingsleyae</name>
    <dbReference type="NCBI Taxonomy" id="1676925"/>
    <lineage>
        <taxon>Eukaryota</taxon>
        <taxon>Metazoa</taxon>
        <taxon>Chordata</taxon>
        <taxon>Craniata</taxon>
        <taxon>Vertebrata</taxon>
        <taxon>Euteleostomi</taxon>
        <taxon>Actinopterygii</taxon>
        <taxon>Neopterygii</taxon>
        <taxon>Teleostei</taxon>
        <taxon>Osteoglossocephala</taxon>
        <taxon>Osteoglossomorpha</taxon>
        <taxon>Osteoglossiformes</taxon>
        <taxon>Mormyridae</taxon>
        <taxon>Paramormyrops</taxon>
    </lineage>
</organism>
<keyword evidence="2" id="KW-1003">Cell membrane</keyword>
<dbReference type="InterPro" id="IPR050119">
    <property type="entry name" value="CCR1-9-like"/>
</dbReference>
<dbReference type="PRINTS" id="PR01529">
    <property type="entry name" value="CHEMOKINER6"/>
</dbReference>
<accession>A0A3B3RJ50</accession>
<sequence length="385" mass="44135">MDYNYSIVEPCDMENKEDGFQVARICIHAAVCILGLLGNILVIVTYTLYKRAKSMTDVYLLNVAIADLMFVVTLPLIIYNEQYNWVMGDASCKLLRGVYSVNLYSGMLLLACISGDRYLAIVQARRSFGIRSKTMTYSRIICVAVWVLALSLSVPTFMYSEKYSENPEYYPINNTGIAWFDDFLENSTNLDSYIRSELSENHKEPGMLCYFRFSNNDTAKVLKVAIPTTQMVMGFFVPFLIMGFCYISIIITLLKAKNFQRHKAVRVVMAVVVVFIICHLPYNATLLYHTLVKFNEKDCSEEINILKGLAVTESLAYLHCCLNPVLYAFIGVKFRNHFRKIMEDLWCIGKRYIYSRRSSWFTSETYLSRKSIDGCSNDNGSSFTM</sequence>
<dbReference type="OrthoDB" id="9828427at2759"/>
<dbReference type="PRINTS" id="PR00657">
    <property type="entry name" value="CCCHEMOKINER"/>
</dbReference>
<dbReference type="Gene3D" id="1.20.1070.10">
    <property type="entry name" value="Rhodopsin 7-helix transmembrane proteins"/>
    <property type="match status" value="1"/>
</dbReference>
<dbReference type="GeneTree" id="ENSGT01030000234667"/>
<feature type="transmembrane region" description="Helical" evidence="9">
    <location>
        <begin position="314"/>
        <end position="332"/>
    </location>
</feature>
<feature type="domain" description="G-protein coupled receptors family 1 profile" evidence="10">
    <location>
        <begin position="38"/>
        <end position="327"/>
    </location>
</feature>
<dbReference type="AlphaFoldDB" id="A0A3B3RJ50"/>
<keyword evidence="12" id="KW-1185">Reference proteome</keyword>
<evidence type="ECO:0000256" key="8">
    <source>
        <dbReference type="ARBA" id="ARBA00023224"/>
    </source>
</evidence>
<feature type="transmembrane region" description="Helical" evidence="9">
    <location>
        <begin position="58"/>
        <end position="79"/>
    </location>
</feature>
<dbReference type="PANTHER" id="PTHR10489">
    <property type="entry name" value="CELL ADHESION MOLECULE"/>
    <property type="match status" value="1"/>
</dbReference>
<evidence type="ECO:0000256" key="3">
    <source>
        <dbReference type="ARBA" id="ARBA00022692"/>
    </source>
</evidence>
<evidence type="ECO:0000256" key="6">
    <source>
        <dbReference type="ARBA" id="ARBA00023136"/>
    </source>
</evidence>
<keyword evidence="4 9" id="KW-1133">Transmembrane helix</keyword>
<dbReference type="GO" id="GO:0016493">
    <property type="term" value="F:C-C chemokine receptor activity"/>
    <property type="evidence" value="ECO:0007669"/>
    <property type="project" value="InterPro"/>
</dbReference>
<dbReference type="PANTHER" id="PTHR10489:SF611">
    <property type="entry name" value="C-C CHEMOKINE RECEPTOR TYPE 6"/>
    <property type="match status" value="1"/>
</dbReference>
<evidence type="ECO:0000256" key="9">
    <source>
        <dbReference type="SAM" id="Phobius"/>
    </source>
</evidence>
<evidence type="ECO:0000259" key="10">
    <source>
        <dbReference type="PROSITE" id="PS50262"/>
    </source>
</evidence>
<feature type="transmembrane region" description="Helical" evidence="9">
    <location>
        <begin position="231"/>
        <end position="252"/>
    </location>
</feature>
<evidence type="ECO:0000256" key="4">
    <source>
        <dbReference type="ARBA" id="ARBA00022989"/>
    </source>
</evidence>
<keyword evidence="5" id="KW-0297">G-protein coupled receptor</keyword>
<dbReference type="PRINTS" id="PR00237">
    <property type="entry name" value="GPCRRHODOPSN"/>
</dbReference>
<dbReference type="Pfam" id="PF00001">
    <property type="entry name" value="7tm_1"/>
    <property type="match status" value="2"/>
</dbReference>